<feature type="region of interest" description="Disordered" evidence="1">
    <location>
        <begin position="650"/>
        <end position="673"/>
    </location>
</feature>
<feature type="region of interest" description="Disordered" evidence="1">
    <location>
        <begin position="534"/>
        <end position="562"/>
    </location>
</feature>
<feature type="transmembrane region" description="Helical" evidence="2">
    <location>
        <begin position="403"/>
        <end position="421"/>
    </location>
</feature>
<feature type="transmembrane region" description="Helical" evidence="2">
    <location>
        <begin position="108"/>
        <end position="124"/>
    </location>
</feature>
<proteinExistence type="predicted"/>
<dbReference type="InterPro" id="IPR021798">
    <property type="entry name" value="AftD_N"/>
</dbReference>
<keyword evidence="2" id="KW-1133">Transmembrane helix</keyword>
<dbReference type="EMBL" id="JASNVK010000018">
    <property type="protein sequence ID" value="MDK4301409.1"/>
    <property type="molecule type" value="Genomic_DNA"/>
</dbReference>
<feature type="transmembrane region" description="Helical" evidence="2">
    <location>
        <begin position="302"/>
        <end position="320"/>
    </location>
</feature>
<accession>A0ABT7G3T8</accession>
<feature type="transmembrane region" description="Helical" evidence="2">
    <location>
        <begin position="373"/>
        <end position="391"/>
    </location>
</feature>
<dbReference type="RefSeq" id="WP_238635873.1">
    <property type="nucleotide sequence ID" value="NZ_JAKRDM010000003.1"/>
</dbReference>
<keyword evidence="5" id="KW-1185">Reference proteome</keyword>
<keyword evidence="2" id="KW-0472">Membrane</keyword>
<evidence type="ECO:0000256" key="1">
    <source>
        <dbReference type="SAM" id="MobiDB-lite"/>
    </source>
</evidence>
<evidence type="ECO:0000259" key="3">
    <source>
        <dbReference type="Pfam" id="PF11847"/>
    </source>
</evidence>
<gene>
    <name evidence="4" type="ORF">QPX45_09195</name>
</gene>
<evidence type="ECO:0000313" key="5">
    <source>
        <dbReference type="Proteomes" id="UP001243856"/>
    </source>
</evidence>
<feature type="domain" description="Alpha-(1-&gt;3)-arabinofuranosyltransferase N-terminal GT-C" evidence="3">
    <location>
        <begin position="29"/>
        <end position="666"/>
    </location>
</feature>
<feature type="transmembrane region" description="Helical" evidence="2">
    <location>
        <begin position="332"/>
        <end position="353"/>
    </location>
</feature>
<dbReference type="Pfam" id="PF11847">
    <property type="entry name" value="GT-C_AftD"/>
    <property type="match status" value="1"/>
</dbReference>
<feature type="transmembrane region" description="Helical" evidence="2">
    <location>
        <begin position="231"/>
        <end position="250"/>
    </location>
</feature>
<keyword evidence="2" id="KW-0812">Transmembrane</keyword>
<sequence>MSKPAVRTRLRIRAHATHPLSTHAIVWLVLAAAMFAQPVGLIAADTKHDLTADPAGFLAAATHAWTDVFPLGQLQNQAYGYLFPQGLFFLLADAIPDWLLPTWVAQRLWWTIVAGVGFSGFYRLCQCVVPGSGRATTASASIRAFHIIAALLFALSPRTLTTLTAISSETWPVMLAPWVLVPLLRGDKITGRDIAAATVPIALMGAVNATATLAACIPAGLVILWRRQGWLLLPAAVAVSAWWIGPLLVLGKYSPPFTDFIESSYVTTRWLNLLEILRGTTHWTPFADTEREAGYLLVSQPVFVLATVAIAACGLAGLALSTQSTADSSARLRYHGLWLVMLLVGIAVLAAPYGQLLDDVLAPLRNLHKFDPLVRIPLLLGVANLGAVLEVPRLRHPLTRRAAAGLGVAVIALIAVAPVWSGRLLPTGAYREVPDYWQQAADFLNDNVDTRTLLVPETSFARQEWGWTRDEPAQPLLDMPWAVRDAVPLLPPEAIRGLDGVMSTLDHSVDPLLRLGIGAVLVRHDLDSSAQRERADELADALDRAAENSPASSAVQRHDFGDPDSGGVSVFVLDAQRDMHIAHDPVTVAGGGEALAVLDAIDGPAPRRLVDHADAGAERPGAETGAEEPDAEIVTDTPLLVDRNFGTLQGSVSGPLASPDEATTKHPSVDYPSVATPLPVRTGGDVQLQASSSAADATAFGGADPARSINAAVDGTDQAWWPAPGDPGTLQIRSTDGTVHAPELHLTTTEDARLRVLAFADADADSRPSDKPIHTITVETAAGEDTRVAFPDDLRASRIEVQLNPETRTGVSDIHLDGHELSRLVHVPATANARQFVFQRLAVDTGVVQRSFEVPHTMQLEIRTDDEQPVTIDGTEYSAGETVELSGTHTISTAAAWVSLREPGFAPTARYEPVDGRTVPGAVDADDAVGEGRLLVTGRAFNEGLRGELVDASGTVTELQPTSIDAATQAFVLPAGASGEFRMSFAGEAAYRTSLFVGAGVSLVTLAALVLFPLARQTASAQFATARRRHARRLLATEPTLPAWAFPVAAVAVSGAVVGPAGAVSAAAAWAITRWTTIRPVVLAPALLGICGLWLARAPWPDAHYAGDSLLAACLAAGAVACLSQSRAGSSTKV</sequence>
<name>A0ABT7G3T8_9CORY</name>
<dbReference type="Proteomes" id="UP001243856">
    <property type="component" value="Unassembled WGS sequence"/>
</dbReference>
<reference evidence="4 5" key="1">
    <citation type="submission" date="2023-05" db="EMBL/GenBank/DDBJ databases">
        <title>Metabolic capabilities are highly conserved among human nasal-associated Corynebacterium species in pangenomic analyses.</title>
        <authorList>
            <person name="Tran T.H."/>
            <person name="Roberts A.Q."/>
            <person name="Escapa I.F."/>
            <person name="Gao W."/>
            <person name="Conlan S."/>
            <person name="Kong H."/>
            <person name="Segre J.A."/>
            <person name="Kelly M.S."/>
            <person name="Lemon K.P."/>
        </authorList>
    </citation>
    <scope>NUCLEOTIDE SEQUENCE [LARGE SCALE GENOMIC DNA]</scope>
    <source>
        <strain evidence="4 5">KPL2811</strain>
    </source>
</reference>
<feature type="transmembrane region" description="Helical" evidence="2">
    <location>
        <begin position="1043"/>
        <end position="1072"/>
    </location>
</feature>
<comment type="caution">
    <text evidence="4">The sequence shown here is derived from an EMBL/GenBank/DDBJ whole genome shotgun (WGS) entry which is preliminary data.</text>
</comment>
<feature type="compositionally biased region" description="Basic and acidic residues" evidence="1">
    <location>
        <begin position="534"/>
        <end position="546"/>
    </location>
</feature>
<organism evidence="4 5">
    <name type="scientific">Corynebacterium propinquum</name>
    <dbReference type="NCBI Taxonomy" id="43769"/>
    <lineage>
        <taxon>Bacteria</taxon>
        <taxon>Bacillati</taxon>
        <taxon>Actinomycetota</taxon>
        <taxon>Actinomycetes</taxon>
        <taxon>Mycobacteriales</taxon>
        <taxon>Corynebacteriaceae</taxon>
        <taxon>Corynebacterium</taxon>
    </lineage>
</organism>
<protein>
    <submittedName>
        <fullName evidence="4">Alpha-(1-&gt;3)-arabinofuranosyltransferase family protein</fullName>
    </submittedName>
</protein>
<feature type="transmembrane region" description="Helical" evidence="2">
    <location>
        <begin position="995"/>
        <end position="1015"/>
    </location>
</feature>
<evidence type="ECO:0000313" key="4">
    <source>
        <dbReference type="EMBL" id="MDK4301409.1"/>
    </source>
</evidence>
<feature type="transmembrane region" description="Helical" evidence="2">
    <location>
        <begin position="201"/>
        <end position="224"/>
    </location>
</feature>
<feature type="transmembrane region" description="Helical" evidence="2">
    <location>
        <begin position="1078"/>
        <end position="1096"/>
    </location>
</feature>
<evidence type="ECO:0000256" key="2">
    <source>
        <dbReference type="SAM" id="Phobius"/>
    </source>
</evidence>